<dbReference type="SUPFAM" id="SSF53098">
    <property type="entry name" value="Ribonuclease H-like"/>
    <property type="match status" value="1"/>
</dbReference>
<dbReference type="Pfam" id="PF13456">
    <property type="entry name" value="RVT_3"/>
    <property type="match status" value="1"/>
</dbReference>
<reference evidence="2 3" key="1">
    <citation type="submission" date="2024-01" db="EMBL/GenBank/DDBJ databases">
        <title>The complete chloroplast genome sequence of Lithospermum erythrorhizon: insights into the phylogenetic relationship among Boraginaceae species and the maternal lineages of purple gromwells.</title>
        <authorList>
            <person name="Okada T."/>
            <person name="Watanabe K."/>
        </authorList>
    </citation>
    <scope>NUCLEOTIDE SEQUENCE [LARGE SCALE GENOMIC DNA]</scope>
</reference>
<accession>A0AAV3Q0J8</accession>
<dbReference type="CDD" id="cd06222">
    <property type="entry name" value="RNase_H_like"/>
    <property type="match status" value="1"/>
</dbReference>
<dbReference type="Gene3D" id="3.30.420.10">
    <property type="entry name" value="Ribonuclease H-like superfamily/Ribonuclease H"/>
    <property type="match status" value="1"/>
</dbReference>
<dbReference type="InterPro" id="IPR036397">
    <property type="entry name" value="RNaseH_sf"/>
</dbReference>
<dbReference type="PANTHER" id="PTHR47074:SF48">
    <property type="entry name" value="POLYNUCLEOTIDYL TRANSFERASE, RIBONUCLEASE H-LIKE SUPERFAMILY PROTEIN"/>
    <property type="match status" value="1"/>
</dbReference>
<dbReference type="AlphaFoldDB" id="A0AAV3Q0J8"/>
<evidence type="ECO:0000313" key="3">
    <source>
        <dbReference type="Proteomes" id="UP001454036"/>
    </source>
</evidence>
<sequence length="119" mass="13794">MEITGEQELTHNMRKDIDESEVIISEALAIREGLKMMARQGWPNIEVESDSQELTKIIVGELNVPLDVDVIVEDIRQQGELLDATFRYVRRTLNNEAHTITHWICGLEDEPRWFQTPPH</sequence>
<dbReference type="Proteomes" id="UP001454036">
    <property type="component" value="Unassembled WGS sequence"/>
</dbReference>
<feature type="domain" description="RNase H type-1" evidence="1">
    <location>
        <begin position="20"/>
        <end position="101"/>
    </location>
</feature>
<dbReference type="EMBL" id="BAABME010019318">
    <property type="protein sequence ID" value="GAA0156808.1"/>
    <property type="molecule type" value="Genomic_DNA"/>
</dbReference>
<proteinExistence type="predicted"/>
<dbReference type="InterPro" id="IPR012337">
    <property type="entry name" value="RNaseH-like_sf"/>
</dbReference>
<keyword evidence="3" id="KW-1185">Reference proteome</keyword>
<gene>
    <name evidence="2" type="ORF">LIER_38346</name>
</gene>
<dbReference type="PANTHER" id="PTHR47074">
    <property type="entry name" value="BNAC02G40300D PROTEIN"/>
    <property type="match status" value="1"/>
</dbReference>
<organism evidence="2 3">
    <name type="scientific">Lithospermum erythrorhizon</name>
    <name type="common">Purple gromwell</name>
    <name type="synonym">Lithospermum officinale var. erythrorhizon</name>
    <dbReference type="NCBI Taxonomy" id="34254"/>
    <lineage>
        <taxon>Eukaryota</taxon>
        <taxon>Viridiplantae</taxon>
        <taxon>Streptophyta</taxon>
        <taxon>Embryophyta</taxon>
        <taxon>Tracheophyta</taxon>
        <taxon>Spermatophyta</taxon>
        <taxon>Magnoliopsida</taxon>
        <taxon>eudicotyledons</taxon>
        <taxon>Gunneridae</taxon>
        <taxon>Pentapetalae</taxon>
        <taxon>asterids</taxon>
        <taxon>lamiids</taxon>
        <taxon>Boraginales</taxon>
        <taxon>Boraginaceae</taxon>
        <taxon>Boraginoideae</taxon>
        <taxon>Lithospermeae</taxon>
        <taxon>Lithospermum</taxon>
    </lineage>
</organism>
<dbReference type="GO" id="GO:0004523">
    <property type="term" value="F:RNA-DNA hybrid ribonuclease activity"/>
    <property type="evidence" value="ECO:0007669"/>
    <property type="project" value="InterPro"/>
</dbReference>
<evidence type="ECO:0000259" key="1">
    <source>
        <dbReference type="Pfam" id="PF13456"/>
    </source>
</evidence>
<protein>
    <recommendedName>
        <fullName evidence="1">RNase H type-1 domain-containing protein</fullName>
    </recommendedName>
</protein>
<dbReference type="InterPro" id="IPR044730">
    <property type="entry name" value="RNase_H-like_dom_plant"/>
</dbReference>
<dbReference type="InterPro" id="IPR052929">
    <property type="entry name" value="RNase_H-like_EbsB-rel"/>
</dbReference>
<dbReference type="InterPro" id="IPR002156">
    <property type="entry name" value="RNaseH_domain"/>
</dbReference>
<dbReference type="GO" id="GO:0003676">
    <property type="term" value="F:nucleic acid binding"/>
    <property type="evidence" value="ECO:0007669"/>
    <property type="project" value="InterPro"/>
</dbReference>
<name>A0AAV3Q0J8_LITER</name>
<comment type="caution">
    <text evidence="2">The sequence shown here is derived from an EMBL/GenBank/DDBJ whole genome shotgun (WGS) entry which is preliminary data.</text>
</comment>
<evidence type="ECO:0000313" key="2">
    <source>
        <dbReference type="EMBL" id="GAA0156808.1"/>
    </source>
</evidence>